<dbReference type="GO" id="GO:0005524">
    <property type="term" value="F:ATP binding"/>
    <property type="evidence" value="ECO:0007669"/>
    <property type="project" value="InterPro"/>
</dbReference>
<feature type="compositionally biased region" description="Basic residues" evidence="2">
    <location>
        <begin position="606"/>
        <end position="616"/>
    </location>
</feature>
<dbReference type="PANTHER" id="PTHR10763:SF26">
    <property type="entry name" value="CELL DIVISION CONTROL PROTEIN 6 HOMOLOG"/>
    <property type="match status" value="1"/>
</dbReference>
<accession>A0A024GSS6</accession>
<evidence type="ECO:0000259" key="3">
    <source>
        <dbReference type="SMART" id="SM00382"/>
    </source>
</evidence>
<evidence type="ECO:0000313" key="4">
    <source>
        <dbReference type="EMBL" id="CCI49629.1"/>
    </source>
</evidence>
<keyword evidence="5" id="KW-1185">Reference proteome</keyword>
<comment type="caution">
    <text evidence="4">The sequence shown here is derived from an EMBL/GenBank/DDBJ whole genome shotgun (WGS) entry which is preliminary data.</text>
</comment>
<evidence type="ECO:0000256" key="2">
    <source>
        <dbReference type="SAM" id="MobiDB-lite"/>
    </source>
</evidence>
<feature type="domain" description="AAA+ ATPase" evidence="3">
    <location>
        <begin position="904"/>
        <end position="1057"/>
    </location>
</feature>
<dbReference type="GO" id="GO:0033314">
    <property type="term" value="P:mitotic DNA replication checkpoint signaling"/>
    <property type="evidence" value="ECO:0007669"/>
    <property type="project" value="TreeGrafter"/>
</dbReference>
<feature type="compositionally biased region" description="Basic and acidic residues" evidence="2">
    <location>
        <begin position="565"/>
        <end position="578"/>
    </location>
</feature>
<dbReference type="Pfam" id="PF00004">
    <property type="entry name" value="AAA"/>
    <property type="match status" value="1"/>
</dbReference>
<dbReference type="CDD" id="cd00009">
    <property type="entry name" value="AAA"/>
    <property type="match status" value="1"/>
</dbReference>
<dbReference type="AlphaFoldDB" id="A0A024GSS6"/>
<dbReference type="GO" id="GO:0016887">
    <property type="term" value="F:ATP hydrolysis activity"/>
    <property type="evidence" value="ECO:0007669"/>
    <property type="project" value="InterPro"/>
</dbReference>
<dbReference type="InParanoid" id="A0A024GSS6"/>
<dbReference type="InterPro" id="IPR027417">
    <property type="entry name" value="P-loop_NTPase"/>
</dbReference>
<dbReference type="Proteomes" id="UP000053237">
    <property type="component" value="Unassembled WGS sequence"/>
</dbReference>
<keyword evidence="1" id="KW-0235">DNA replication</keyword>
<feature type="compositionally biased region" description="Basic and acidic residues" evidence="2">
    <location>
        <begin position="593"/>
        <end position="605"/>
    </location>
</feature>
<dbReference type="InterPro" id="IPR003593">
    <property type="entry name" value="AAA+_ATPase"/>
</dbReference>
<dbReference type="SUPFAM" id="SSF52540">
    <property type="entry name" value="P-loop containing nucleoside triphosphate hydrolases"/>
    <property type="match status" value="1"/>
</dbReference>
<dbReference type="Gene3D" id="1.10.8.60">
    <property type="match status" value="1"/>
</dbReference>
<dbReference type="GO" id="GO:0005634">
    <property type="term" value="C:nucleus"/>
    <property type="evidence" value="ECO:0007669"/>
    <property type="project" value="TreeGrafter"/>
</dbReference>
<dbReference type="STRING" id="65357.A0A024GSS6"/>
<sequence length="1277" mass="143644">MAGNLSNQTKSTSDPPMQSMIQHDTSPTIWFLRHTQMTTFWPACIYSTYSDALGHGHDISSLRSRQPVLLADEVVIHFLGVGPNGCFALNDDKAPHLQLLVSPSSEIVYHPWSPIDDFESYCQTNGIDNQLPKASESVCFKRAMEEADKLKSMTSLVQIQTFFVGLLQTACDEQRVRRKENSVCGESEKIQNDGKSLTQNLSIGPKETILNILKSNANVTAPIWQHLLQSGWSTVTQKNGKVFYKSPTATFSNIKPNENIFESIENACQRVIFEELTSFFIETKKKMTIREPHFVVSHVLDHIWDQMEANGWTTMQATNEIWYVKPDTLFMECVPNSTMFDSKVSACCVYLGFDVSVGSEKKVAKKKALQHSDAPVKDAVTASTLSDTTHSLKEGSKSVHTKKKMKNECDVIQTEEIVDGTSRKSNKAPASKVVTEDVTEPEIVENVEEIAPKYTKPPATSIPPFKLTFGKIEGELRSRGWTWKYHGLDWAYIMPHCQSMDLKKLVAGKDYFLGSFNLEEYLEFSGLKDDIELKLRTEHVQLYTSVDDTHTTPRKKAVKRTVKKADLETVEESNEHDIPNVSVHNDLPSVKCSESDSTRNTTEKPHGKKTSRKSQLSKKSTQSTPKKQKCASECATPPYSCVISRGSRTRNCFAIQDTGDDKKIFERTVWPKLSSQGWRVRPGKFGHDYLKPSYIEKSDMIPNFNVFHSEFDLIEYLKEIEQWDSLCVGDVKRISSVAKASKSVKTTKPVVVESNDMNGREYQSSRESIVSATSGNITEDDELEVPTQICPLFENSEYTPTHTNRSAFEISPNVESRPSQATEQSHNLITDTHEMSQPKTPLQSLSRNLASTFTPSPKPVTLVDHARSALCALQSTHIPARFHARENEKKEIVSVLHHAFSHKEGASLYISGAPGCGKSALVDHTIRECVEETDTRGFKVEVIRLNALALQNGSALLIAIAERLLHKPFDNAFTAFDSIAEITKNDTKNHRVGLLVLDEVDAMVKKGEIDANLLRLLSLVHSASHTFVFIGIANRIDLTERYWRAFSPNSLQHRNVANSTSPMNSQSLTHTKAIVFQPYTFESIQTILTERLGGRVITDQLLSSHGISFLARKIAAGSGDIRIALDVVFRILQRKMDTLTSDKCYGEAVPLNDMLREIKRALESKDIMAMQSLPRSMQLVLYAVFCLHRNASIANEKALFSVDQTFEMFTEIMEKCGDISKMSREKFDVIMEQLSVQGLLAASELKKRHVRLLCALHDVKHFFVKETFFEKYLSRKE</sequence>
<dbReference type="PANTHER" id="PTHR10763">
    <property type="entry name" value="CELL DIVISION CONTROL PROTEIN 6-RELATED"/>
    <property type="match status" value="1"/>
</dbReference>
<evidence type="ECO:0000313" key="5">
    <source>
        <dbReference type="Proteomes" id="UP000053237"/>
    </source>
</evidence>
<organism evidence="4 5">
    <name type="scientific">Albugo candida</name>
    <dbReference type="NCBI Taxonomy" id="65357"/>
    <lineage>
        <taxon>Eukaryota</taxon>
        <taxon>Sar</taxon>
        <taxon>Stramenopiles</taxon>
        <taxon>Oomycota</taxon>
        <taxon>Peronosporomycetes</taxon>
        <taxon>Albuginales</taxon>
        <taxon>Albuginaceae</taxon>
        <taxon>Albugo</taxon>
    </lineage>
</organism>
<dbReference type="GO" id="GO:0003688">
    <property type="term" value="F:DNA replication origin binding"/>
    <property type="evidence" value="ECO:0007669"/>
    <property type="project" value="TreeGrafter"/>
</dbReference>
<dbReference type="EMBL" id="CAIX01000319">
    <property type="protein sequence ID" value="CCI49629.1"/>
    <property type="molecule type" value="Genomic_DNA"/>
</dbReference>
<dbReference type="InterPro" id="IPR050311">
    <property type="entry name" value="ORC1/CDC6"/>
</dbReference>
<dbReference type="InterPro" id="IPR003959">
    <property type="entry name" value="ATPase_AAA_core"/>
</dbReference>
<reference evidence="4 5" key="1">
    <citation type="submission" date="2012-05" db="EMBL/GenBank/DDBJ databases">
        <title>Recombination and specialization in a pathogen metapopulation.</title>
        <authorList>
            <person name="Gardiner A."/>
            <person name="Kemen E."/>
            <person name="Schultz-Larsen T."/>
            <person name="MacLean D."/>
            <person name="Van Oosterhout C."/>
            <person name="Jones J.D.G."/>
        </authorList>
    </citation>
    <scope>NUCLEOTIDE SEQUENCE [LARGE SCALE GENOMIC DNA]</scope>
    <source>
        <strain evidence="4 5">Ac Nc2</strain>
    </source>
</reference>
<dbReference type="SMART" id="SM00382">
    <property type="entry name" value="AAA"/>
    <property type="match status" value="1"/>
</dbReference>
<feature type="region of interest" description="Disordered" evidence="2">
    <location>
        <begin position="1"/>
        <end position="20"/>
    </location>
</feature>
<proteinExistence type="predicted"/>
<protein>
    <recommendedName>
        <fullName evidence="3">AAA+ ATPase domain-containing protein</fullName>
    </recommendedName>
</protein>
<dbReference type="OrthoDB" id="1926878at2759"/>
<feature type="region of interest" description="Disordered" evidence="2">
    <location>
        <begin position="565"/>
        <end position="632"/>
    </location>
</feature>
<gene>
    <name evidence="4" type="ORF">BN9_109900</name>
</gene>
<evidence type="ECO:0000256" key="1">
    <source>
        <dbReference type="ARBA" id="ARBA00022705"/>
    </source>
</evidence>
<dbReference type="GO" id="GO:0006270">
    <property type="term" value="P:DNA replication initiation"/>
    <property type="evidence" value="ECO:0007669"/>
    <property type="project" value="TreeGrafter"/>
</dbReference>
<dbReference type="Gene3D" id="3.40.50.300">
    <property type="entry name" value="P-loop containing nucleotide triphosphate hydrolases"/>
    <property type="match status" value="1"/>
</dbReference>
<name>A0A024GSS6_9STRA</name>